<evidence type="ECO:0000256" key="4">
    <source>
        <dbReference type="ARBA" id="ARBA00022771"/>
    </source>
</evidence>
<feature type="domain" description="C2H2-type" evidence="8">
    <location>
        <begin position="271"/>
        <end position="298"/>
    </location>
</feature>
<keyword evidence="3" id="KW-0677">Repeat</keyword>
<dbReference type="PROSITE" id="PS50157">
    <property type="entry name" value="ZINC_FINGER_C2H2_2"/>
    <property type="match status" value="5"/>
</dbReference>
<keyword evidence="10" id="KW-1185">Reference proteome</keyword>
<reference evidence="9" key="1">
    <citation type="submission" date="2025-05" db="UniProtKB">
        <authorList>
            <consortium name="EnsemblMetazoa"/>
        </authorList>
    </citation>
    <scope>IDENTIFICATION</scope>
</reference>
<feature type="domain" description="C2H2-type" evidence="8">
    <location>
        <begin position="299"/>
        <end position="326"/>
    </location>
</feature>
<dbReference type="InterPro" id="IPR013087">
    <property type="entry name" value="Znf_C2H2_type"/>
</dbReference>
<evidence type="ECO:0000256" key="3">
    <source>
        <dbReference type="ARBA" id="ARBA00022737"/>
    </source>
</evidence>
<keyword evidence="4 7" id="KW-0863">Zinc-finger</keyword>
<evidence type="ECO:0000256" key="2">
    <source>
        <dbReference type="ARBA" id="ARBA00022723"/>
    </source>
</evidence>
<organism evidence="9 10">
    <name type="scientific">Diabrotica virgifera virgifera</name>
    <name type="common">western corn rootworm</name>
    <dbReference type="NCBI Taxonomy" id="50390"/>
    <lineage>
        <taxon>Eukaryota</taxon>
        <taxon>Metazoa</taxon>
        <taxon>Ecdysozoa</taxon>
        <taxon>Arthropoda</taxon>
        <taxon>Hexapoda</taxon>
        <taxon>Insecta</taxon>
        <taxon>Pterygota</taxon>
        <taxon>Neoptera</taxon>
        <taxon>Endopterygota</taxon>
        <taxon>Coleoptera</taxon>
        <taxon>Polyphaga</taxon>
        <taxon>Cucujiformia</taxon>
        <taxon>Chrysomeloidea</taxon>
        <taxon>Chrysomelidae</taxon>
        <taxon>Galerucinae</taxon>
        <taxon>Diabroticina</taxon>
        <taxon>Diabroticites</taxon>
        <taxon>Diabrotica</taxon>
    </lineage>
</organism>
<dbReference type="PANTHER" id="PTHR24394:SF44">
    <property type="entry name" value="ZINC FINGER PROTEIN 271-LIKE"/>
    <property type="match status" value="1"/>
</dbReference>
<dbReference type="GeneID" id="126880889"/>
<dbReference type="Pfam" id="PF00096">
    <property type="entry name" value="zf-C2H2"/>
    <property type="match status" value="5"/>
</dbReference>
<dbReference type="SMART" id="SM00355">
    <property type="entry name" value="ZnF_C2H2"/>
    <property type="match status" value="5"/>
</dbReference>
<evidence type="ECO:0000313" key="9">
    <source>
        <dbReference type="EnsemblMetazoa" id="XP_050500919.1"/>
    </source>
</evidence>
<accession>A0ABM5JSK4</accession>
<dbReference type="SUPFAM" id="SSF57667">
    <property type="entry name" value="beta-beta-alpha zinc fingers"/>
    <property type="match status" value="3"/>
</dbReference>
<protein>
    <recommendedName>
        <fullName evidence="8">C2H2-type domain-containing protein</fullName>
    </recommendedName>
</protein>
<feature type="domain" description="C2H2-type" evidence="8">
    <location>
        <begin position="236"/>
        <end position="270"/>
    </location>
</feature>
<evidence type="ECO:0000256" key="6">
    <source>
        <dbReference type="ARBA" id="ARBA00023242"/>
    </source>
</evidence>
<dbReference type="Proteomes" id="UP001652700">
    <property type="component" value="Unplaced"/>
</dbReference>
<name>A0ABM5JSK4_DIAVI</name>
<proteinExistence type="predicted"/>
<evidence type="ECO:0000256" key="5">
    <source>
        <dbReference type="ARBA" id="ARBA00022833"/>
    </source>
</evidence>
<keyword evidence="5" id="KW-0862">Zinc</keyword>
<keyword evidence="2" id="KW-0479">Metal-binding</keyword>
<dbReference type="Gene3D" id="3.30.160.60">
    <property type="entry name" value="Classic Zinc Finger"/>
    <property type="match status" value="5"/>
</dbReference>
<dbReference type="PROSITE" id="PS00028">
    <property type="entry name" value="ZINC_FINGER_C2H2_1"/>
    <property type="match status" value="5"/>
</dbReference>
<feature type="domain" description="C2H2-type" evidence="8">
    <location>
        <begin position="208"/>
        <end position="235"/>
    </location>
</feature>
<feature type="domain" description="C2H2-type" evidence="8">
    <location>
        <begin position="180"/>
        <end position="207"/>
    </location>
</feature>
<evidence type="ECO:0000256" key="1">
    <source>
        <dbReference type="ARBA" id="ARBA00004123"/>
    </source>
</evidence>
<evidence type="ECO:0000313" key="10">
    <source>
        <dbReference type="Proteomes" id="UP001652700"/>
    </source>
</evidence>
<comment type="subcellular location">
    <subcellularLocation>
        <location evidence="1">Nucleus</location>
    </subcellularLocation>
</comment>
<evidence type="ECO:0000259" key="8">
    <source>
        <dbReference type="PROSITE" id="PS50157"/>
    </source>
</evidence>
<evidence type="ECO:0000256" key="7">
    <source>
        <dbReference type="PROSITE-ProRule" id="PRU00042"/>
    </source>
</evidence>
<dbReference type="InterPro" id="IPR036236">
    <property type="entry name" value="Znf_C2H2_sf"/>
</dbReference>
<dbReference type="RefSeq" id="XP_050500919.1">
    <property type="nucleotide sequence ID" value="XM_050644962.1"/>
</dbReference>
<dbReference type="EnsemblMetazoa" id="XM_050644962.1">
    <property type="protein sequence ID" value="XP_050500919.1"/>
    <property type="gene ID" value="LOC126880889"/>
</dbReference>
<sequence length="335" mass="38091">MANESAKEWAARLRSLVVSCEFGGAREIEQALVNQFIIGYDSGTVKDRLYEEKSTVKFSEVVEIASAKSVSFSNLQVVKKEPEIHFAESSSKFKQSAHVRASTSQKSNFDAGGRSQSSTAGTSTKTKCLVCGRYHQNENKTEISETLIEHSSYEENSVSSHAGGKTLNPNLKVVMEKKSYNCEICYKQFSQKCALKPHLRIHTGEKPYKCEVCPKQFSQIGCLNRHSKIHTREKPYNCDVCFKQFSQKSNLKEHRKVHTRDAAVHTEEKPYQCEICFKQFSRKSNLKAHSMVHSGEKPYKCEVCYKQFSLADSLKSHLRIHSGENRYKYPTSEDI</sequence>
<keyword evidence="6" id="KW-0539">Nucleus</keyword>
<dbReference type="PANTHER" id="PTHR24394">
    <property type="entry name" value="ZINC FINGER PROTEIN"/>
    <property type="match status" value="1"/>
</dbReference>